<dbReference type="PANTHER" id="PTHR36498:SF1">
    <property type="entry name" value="TATA-BINDING PROTEIN-ASSOCIATED FACTOR 172"/>
    <property type="match status" value="1"/>
</dbReference>
<proteinExistence type="predicted"/>
<comment type="caution">
    <text evidence="1">The sequence shown here is derived from an EMBL/GenBank/DDBJ whole genome shotgun (WGS) entry which is preliminary data.</text>
</comment>
<evidence type="ECO:0000313" key="1">
    <source>
        <dbReference type="EMBL" id="KAK3265884.1"/>
    </source>
</evidence>
<dbReference type="PANTHER" id="PTHR36498">
    <property type="entry name" value="TATA-BINDING PROTEIN-ASSOCIATED FACTOR 172"/>
    <property type="match status" value="1"/>
</dbReference>
<dbReference type="GO" id="GO:0016887">
    <property type="term" value="F:ATP hydrolysis activity"/>
    <property type="evidence" value="ECO:0007669"/>
    <property type="project" value="InterPro"/>
</dbReference>
<protein>
    <submittedName>
        <fullName evidence="1">Btaf1 RNA polymerase II, B-TFIID transcription factor-associated, 170kDa</fullName>
    </submittedName>
</protein>
<dbReference type="Proteomes" id="UP001190700">
    <property type="component" value="Unassembled WGS sequence"/>
</dbReference>
<dbReference type="AlphaFoldDB" id="A0AAE0FU07"/>
<dbReference type="InterPro" id="IPR044972">
    <property type="entry name" value="Mot1"/>
</dbReference>
<evidence type="ECO:0000313" key="2">
    <source>
        <dbReference type="Proteomes" id="UP001190700"/>
    </source>
</evidence>
<dbReference type="GO" id="GO:0003677">
    <property type="term" value="F:DNA binding"/>
    <property type="evidence" value="ECO:0007669"/>
    <property type="project" value="InterPro"/>
</dbReference>
<name>A0AAE0FU07_9CHLO</name>
<gene>
    <name evidence="1" type="ORF">CYMTET_25463</name>
</gene>
<dbReference type="EMBL" id="LGRX02013621">
    <property type="protein sequence ID" value="KAK3265884.1"/>
    <property type="molecule type" value="Genomic_DNA"/>
</dbReference>
<sequence>MGACLRCGASLLAGGLPSGRFGDYVSDAVVAPVRETCAQALGMALKPLPLPLHQRTLGLRILFFRYAACRPRCPAVEQGSCESGPIRGPRAAGNGESYGCDVLLQLRARSEWEVRHSAMLGIKLQLAAILVPDVTVPSGYKFPIQWDAGAGQALWRNVREQSVQRWKHVGSLVKSLRDFTAAQVPVAGAPGGLVGPILPVLGAPGVGAAAGAAAAGILDPAIALLQTQLQKQAKEHAAALVVIQTQMTAQAAAHAAALAAVPARAAAVELLAEDPDTLVGPRATLELLQARVFLLKKTLAGWQEFVSLVDPSFVTTDFQALGGTRAAAGVPERAMPAVGQLAMVPKTPAKAELYRQREADIEVAVRGEPVSEEGAQFSGGSLLTCLALVVPLGGLHKGVDLRVRPFHTFAEDEEPRWELGLDSKSRLNLKTKCKTIEEWEQAFLHIAVECPSKEQGRVLLSFHYWFKLRASRFGFTVMLEFYDFLMKLVADSRADMSEHRVNTVWQEFQLLKLREGTDIYTPSSRVSPNPKAAKMPRVETAHKAAAPTGAAKFKGACCWNFNKTQGMAAAFKTDPDKIFFVRGAACGVGFPFNSVLEDTFYTVENYVPAEHWEAMDKEIRKERVAVNVMMVKMEWNIQIISVVGVVAKERKGVLKARGFLERMLPVEDAVLADWVVCMVTERVVKPDTAKKYTSGVRALHVQLGFEWVPVRQSAAVVP</sequence>
<organism evidence="1 2">
    <name type="scientific">Cymbomonas tetramitiformis</name>
    <dbReference type="NCBI Taxonomy" id="36881"/>
    <lineage>
        <taxon>Eukaryota</taxon>
        <taxon>Viridiplantae</taxon>
        <taxon>Chlorophyta</taxon>
        <taxon>Pyramimonadophyceae</taxon>
        <taxon>Pyramimonadales</taxon>
        <taxon>Pyramimonadaceae</taxon>
        <taxon>Cymbomonas</taxon>
    </lineage>
</organism>
<keyword evidence="2" id="KW-1185">Reference proteome</keyword>
<accession>A0AAE0FU07</accession>
<reference evidence="1 2" key="1">
    <citation type="journal article" date="2015" name="Genome Biol. Evol.">
        <title>Comparative Genomics of a Bacterivorous Green Alga Reveals Evolutionary Causalities and Consequences of Phago-Mixotrophic Mode of Nutrition.</title>
        <authorList>
            <person name="Burns J.A."/>
            <person name="Paasch A."/>
            <person name="Narechania A."/>
            <person name="Kim E."/>
        </authorList>
    </citation>
    <scope>NUCLEOTIDE SEQUENCE [LARGE SCALE GENOMIC DNA]</scope>
    <source>
        <strain evidence="1 2">PLY_AMNH</strain>
    </source>
</reference>
<dbReference type="GO" id="GO:0017025">
    <property type="term" value="F:TBP-class protein binding"/>
    <property type="evidence" value="ECO:0007669"/>
    <property type="project" value="InterPro"/>
</dbReference>